<organism evidence="7 8">
    <name type="scientific">Paenibacillus eucommiae</name>
    <dbReference type="NCBI Taxonomy" id="1355755"/>
    <lineage>
        <taxon>Bacteria</taxon>
        <taxon>Bacillati</taxon>
        <taxon>Bacillota</taxon>
        <taxon>Bacilli</taxon>
        <taxon>Bacillales</taxon>
        <taxon>Paenibacillaceae</taxon>
        <taxon>Paenibacillus</taxon>
    </lineage>
</organism>
<evidence type="ECO:0000256" key="3">
    <source>
        <dbReference type="ARBA" id="ARBA00022448"/>
    </source>
</evidence>
<gene>
    <name evidence="7" type="ORF">J2Z66_000034</name>
</gene>
<sequence>MNKKRWVSWSLIMLAFVIALAGCGAKTETKPGAESPKPTTSEQPGTDGGAGTAKLTGDFEVQYFVGGYGDAWWKAIIEEFQQKHPDLKIKQSAGSQINDQMKPRWIQGNPPDFVYIAGAGANPRSMFLDDQLMDLTDWLKEAKNDEGDKILDLLISKPEEYTPGKYFTIPHSFDAWGTFYDKALFKTKGWEAPKDFPSFMALGEKIKAEGSMDVYIHTGVYPYYINGGLLDNTTVSMNNDDGSIITRINALEKGIFKSEPVMKALDRIVQMRDKGFIAKSSVALNHTDSQSQWLQHKAAFIPNGLWIEGEMSKDIPAGFEFGFIPSIGQDPGGKFVAVPLTANVGIAKKAKNPEAAKAFMQFIFTKDASKKWAELSKAIMNVKVDLDDTNAPALIKEANKYLSDPNTIITPETVIPEDLVKVRSDATIALTEGKITPEQWGDRVEEAADKIRAKATK</sequence>
<dbReference type="PROSITE" id="PS51257">
    <property type="entry name" value="PROKAR_LIPOPROTEIN"/>
    <property type="match status" value="1"/>
</dbReference>
<dbReference type="RefSeq" id="WP_209968325.1">
    <property type="nucleotide sequence ID" value="NZ_JAGGLB010000001.1"/>
</dbReference>
<feature type="chain" id="PRO_5046188943" evidence="6">
    <location>
        <begin position="22"/>
        <end position="457"/>
    </location>
</feature>
<evidence type="ECO:0000256" key="4">
    <source>
        <dbReference type="ARBA" id="ARBA00022729"/>
    </source>
</evidence>
<dbReference type="EMBL" id="JAGGLB010000001">
    <property type="protein sequence ID" value="MBP1988439.1"/>
    <property type="molecule type" value="Genomic_DNA"/>
</dbReference>
<feature type="signal peptide" evidence="6">
    <location>
        <begin position="1"/>
        <end position="21"/>
    </location>
</feature>
<evidence type="ECO:0000256" key="2">
    <source>
        <dbReference type="ARBA" id="ARBA00008520"/>
    </source>
</evidence>
<comment type="subcellular location">
    <subcellularLocation>
        <location evidence="1">Cell envelope</location>
    </subcellularLocation>
</comment>
<dbReference type="SUPFAM" id="SSF53850">
    <property type="entry name" value="Periplasmic binding protein-like II"/>
    <property type="match status" value="1"/>
</dbReference>
<reference evidence="7 8" key="1">
    <citation type="submission" date="2021-03" db="EMBL/GenBank/DDBJ databases">
        <title>Genomic Encyclopedia of Type Strains, Phase IV (KMG-IV): sequencing the most valuable type-strain genomes for metagenomic binning, comparative biology and taxonomic classification.</title>
        <authorList>
            <person name="Goeker M."/>
        </authorList>
    </citation>
    <scope>NUCLEOTIDE SEQUENCE [LARGE SCALE GENOMIC DNA]</scope>
    <source>
        <strain evidence="7 8">DSM 26048</strain>
    </source>
</reference>
<dbReference type="Pfam" id="PF01547">
    <property type="entry name" value="SBP_bac_1"/>
    <property type="match status" value="1"/>
</dbReference>
<keyword evidence="4 6" id="KW-0732">Signal</keyword>
<accession>A0ABS4IP92</accession>
<evidence type="ECO:0000313" key="8">
    <source>
        <dbReference type="Proteomes" id="UP001519287"/>
    </source>
</evidence>
<evidence type="ECO:0000256" key="6">
    <source>
        <dbReference type="SAM" id="SignalP"/>
    </source>
</evidence>
<keyword evidence="8" id="KW-1185">Reference proteome</keyword>
<evidence type="ECO:0000256" key="1">
    <source>
        <dbReference type="ARBA" id="ARBA00004196"/>
    </source>
</evidence>
<feature type="region of interest" description="Disordered" evidence="5">
    <location>
        <begin position="27"/>
        <end position="52"/>
    </location>
</feature>
<evidence type="ECO:0000313" key="7">
    <source>
        <dbReference type="EMBL" id="MBP1988439.1"/>
    </source>
</evidence>
<comment type="caution">
    <text evidence="7">The sequence shown here is derived from an EMBL/GenBank/DDBJ whole genome shotgun (WGS) entry which is preliminary data.</text>
</comment>
<proteinExistence type="inferred from homology"/>
<protein>
    <submittedName>
        <fullName evidence="7">N-acetylglucosamine transport system substrate-binding protein</fullName>
    </submittedName>
</protein>
<name>A0ABS4IP92_9BACL</name>
<dbReference type="Proteomes" id="UP001519287">
    <property type="component" value="Unassembled WGS sequence"/>
</dbReference>
<dbReference type="InterPro" id="IPR050490">
    <property type="entry name" value="Bact_solute-bd_prot1"/>
</dbReference>
<dbReference type="InterPro" id="IPR006059">
    <property type="entry name" value="SBP"/>
</dbReference>
<comment type="similarity">
    <text evidence="2">Belongs to the bacterial solute-binding protein 1 family.</text>
</comment>
<dbReference type="PANTHER" id="PTHR43649:SF31">
    <property type="entry name" value="SN-GLYCEROL-3-PHOSPHATE-BINDING PERIPLASMIC PROTEIN UGPB"/>
    <property type="match status" value="1"/>
</dbReference>
<evidence type="ECO:0000256" key="5">
    <source>
        <dbReference type="SAM" id="MobiDB-lite"/>
    </source>
</evidence>
<dbReference type="PANTHER" id="PTHR43649">
    <property type="entry name" value="ARABINOSE-BINDING PROTEIN-RELATED"/>
    <property type="match status" value="1"/>
</dbReference>
<keyword evidence="3" id="KW-0813">Transport</keyword>
<dbReference type="Gene3D" id="3.40.190.10">
    <property type="entry name" value="Periplasmic binding protein-like II"/>
    <property type="match status" value="1"/>
</dbReference>